<dbReference type="InterPro" id="IPR036271">
    <property type="entry name" value="Tet_transcr_reg_TetR-rel_C_sf"/>
</dbReference>
<dbReference type="PROSITE" id="PS50977">
    <property type="entry name" value="HTH_TETR_2"/>
    <property type="match status" value="1"/>
</dbReference>
<dbReference type="InterPro" id="IPR009057">
    <property type="entry name" value="Homeodomain-like_sf"/>
</dbReference>
<accession>A0A7Z0EBW1</accession>
<evidence type="ECO:0000256" key="2">
    <source>
        <dbReference type="ARBA" id="ARBA00023015"/>
    </source>
</evidence>
<dbReference type="AlphaFoldDB" id="A0A7Z0EBW1"/>
<dbReference type="Gene3D" id="1.10.357.10">
    <property type="entry name" value="Tetracycline Repressor, domain 2"/>
    <property type="match status" value="1"/>
</dbReference>
<protein>
    <submittedName>
        <fullName evidence="7">AcrR family transcriptional regulator</fullName>
    </submittedName>
</protein>
<dbReference type="Pfam" id="PF13977">
    <property type="entry name" value="TetR_C_6"/>
    <property type="match status" value="1"/>
</dbReference>
<dbReference type="Pfam" id="PF00440">
    <property type="entry name" value="TetR_N"/>
    <property type="match status" value="1"/>
</dbReference>
<dbReference type="PANTHER" id="PTHR30055">
    <property type="entry name" value="HTH-TYPE TRANSCRIPTIONAL REGULATOR RUTR"/>
    <property type="match status" value="1"/>
</dbReference>
<keyword evidence="1" id="KW-0678">Repressor</keyword>
<sequence>MSSASHQPRAARKSSDERAAEIKSAACAIALEHGLNALTLRAVAAQVGVTSALVAHYEPNMEQLVASTVTAVVNDELTRVAHSVAAKTSPTASLRCVIDTLLGPDTDATTAVWLDAWSLGRRSSVVSGAVRAQMDAWHEFVLGVVQAGLDRGEFQTDQPDDVAWQLIGMIDGLNAQSLVHYRDAHSRSRLISRAMEHGLGLPTGALFEG</sequence>
<keyword evidence="4" id="KW-0804">Transcription</keyword>
<dbReference type="GO" id="GO:0003700">
    <property type="term" value="F:DNA-binding transcription factor activity"/>
    <property type="evidence" value="ECO:0007669"/>
    <property type="project" value="TreeGrafter"/>
</dbReference>
<evidence type="ECO:0000256" key="3">
    <source>
        <dbReference type="ARBA" id="ARBA00023125"/>
    </source>
</evidence>
<organism evidence="7 8">
    <name type="scientific">Glaciibacter psychrotolerans</name>
    <dbReference type="NCBI Taxonomy" id="670054"/>
    <lineage>
        <taxon>Bacteria</taxon>
        <taxon>Bacillati</taxon>
        <taxon>Actinomycetota</taxon>
        <taxon>Actinomycetes</taxon>
        <taxon>Micrococcales</taxon>
        <taxon>Microbacteriaceae</taxon>
        <taxon>Glaciibacter</taxon>
    </lineage>
</organism>
<evidence type="ECO:0000259" key="6">
    <source>
        <dbReference type="PROSITE" id="PS50977"/>
    </source>
</evidence>
<dbReference type="EMBL" id="JACCFM010000001">
    <property type="protein sequence ID" value="NYJ18340.1"/>
    <property type="molecule type" value="Genomic_DNA"/>
</dbReference>
<keyword evidence="3 5" id="KW-0238">DNA-binding</keyword>
<evidence type="ECO:0000313" key="7">
    <source>
        <dbReference type="EMBL" id="NYJ18340.1"/>
    </source>
</evidence>
<keyword evidence="2" id="KW-0805">Transcription regulation</keyword>
<feature type="domain" description="HTH tetR-type" evidence="6">
    <location>
        <begin position="16"/>
        <end position="76"/>
    </location>
</feature>
<dbReference type="InterPro" id="IPR039538">
    <property type="entry name" value="BetI_C"/>
</dbReference>
<dbReference type="GO" id="GO:0000976">
    <property type="term" value="F:transcription cis-regulatory region binding"/>
    <property type="evidence" value="ECO:0007669"/>
    <property type="project" value="TreeGrafter"/>
</dbReference>
<evidence type="ECO:0000313" key="8">
    <source>
        <dbReference type="Proteomes" id="UP000537260"/>
    </source>
</evidence>
<dbReference type="InterPro" id="IPR050109">
    <property type="entry name" value="HTH-type_TetR-like_transc_reg"/>
</dbReference>
<dbReference type="SUPFAM" id="SSF46689">
    <property type="entry name" value="Homeodomain-like"/>
    <property type="match status" value="1"/>
</dbReference>
<reference evidence="7 8" key="1">
    <citation type="submission" date="2020-07" db="EMBL/GenBank/DDBJ databases">
        <title>Sequencing the genomes of 1000 actinobacteria strains.</title>
        <authorList>
            <person name="Klenk H.-P."/>
        </authorList>
    </citation>
    <scope>NUCLEOTIDE SEQUENCE [LARGE SCALE GENOMIC DNA]</scope>
    <source>
        <strain evidence="7 8">LI1</strain>
    </source>
</reference>
<evidence type="ECO:0000256" key="4">
    <source>
        <dbReference type="ARBA" id="ARBA00023163"/>
    </source>
</evidence>
<comment type="caution">
    <text evidence="7">The sequence shown here is derived from an EMBL/GenBank/DDBJ whole genome shotgun (WGS) entry which is preliminary data.</text>
</comment>
<dbReference type="Proteomes" id="UP000537260">
    <property type="component" value="Unassembled WGS sequence"/>
</dbReference>
<dbReference type="RefSeq" id="WP_343062404.1">
    <property type="nucleotide sequence ID" value="NZ_JACCFM010000001.1"/>
</dbReference>
<dbReference type="PANTHER" id="PTHR30055:SF234">
    <property type="entry name" value="HTH-TYPE TRANSCRIPTIONAL REGULATOR BETI"/>
    <property type="match status" value="1"/>
</dbReference>
<gene>
    <name evidence="7" type="ORF">HNR05_000131</name>
</gene>
<evidence type="ECO:0000256" key="5">
    <source>
        <dbReference type="PROSITE-ProRule" id="PRU00335"/>
    </source>
</evidence>
<name>A0A7Z0EBW1_9MICO</name>
<proteinExistence type="predicted"/>
<dbReference type="SUPFAM" id="SSF48498">
    <property type="entry name" value="Tetracyclin repressor-like, C-terminal domain"/>
    <property type="match status" value="1"/>
</dbReference>
<keyword evidence="8" id="KW-1185">Reference proteome</keyword>
<evidence type="ECO:0000256" key="1">
    <source>
        <dbReference type="ARBA" id="ARBA00022491"/>
    </source>
</evidence>
<feature type="DNA-binding region" description="H-T-H motif" evidence="5">
    <location>
        <begin position="39"/>
        <end position="58"/>
    </location>
</feature>
<dbReference type="InterPro" id="IPR001647">
    <property type="entry name" value="HTH_TetR"/>
</dbReference>